<dbReference type="InterPro" id="IPR011990">
    <property type="entry name" value="TPR-like_helical_dom_sf"/>
</dbReference>
<dbReference type="AlphaFoldDB" id="A0A940DKW1"/>
<keyword evidence="2" id="KW-0472">Membrane</keyword>
<dbReference type="Pfam" id="PF13181">
    <property type="entry name" value="TPR_8"/>
    <property type="match status" value="1"/>
</dbReference>
<organism evidence="3 4">
    <name type="scientific">Candidatus Aphodosoma intestinipullorum</name>
    <dbReference type="NCBI Taxonomy" id="2840674"/>
    <lineage>
        <taxon>Bacteria</taxon>
        <taxon>Pseudomonadati</taxon>
        <taxon>Bacteroidota</taxon>
        <taxon>Bacteroidia</taxon>
        <taxon>Bacteroidales</taxon>
        <taxon>Candidatus Aphodosoma</taxon>
    </lineage>
</organism>
<reference evidence="3" key="2">
    <citation type="journal article" date="2021" name="PeerJ">
        <title>Extensive microbial diversity within the chicken gut microbiome revealed by metagenomics and culture.</title>
        <authorList>
            <person name="Gilroy R."/>
            <person name="Ravi A."/>
            <person name="Getino M."/>
            <person name="Pursley I."/>
            <person name="Horton D.L."/>
            <person name="Alikhan N.F."/>
            <person name="Baker D."/>
            <person name="Gharbi K."/>
            <person name="Hall N."/>
            <person name="Watson M."/>
            <person name="Adriaenssens E.M."/>
            <person name="Foster-Nyarko E."/>
            <person name="Jarju S."/>
            <person name="Secka A."/>
            <person name="Antonio M."/>
            <person name="Oren A."/>
            <person name="Chaudhuri R.R."/>
            <person name="La Ragione R."/>
            <person name="Hildebrand F."/>
            <person name="Pallen M.J."/>
        </authorList>
    </citation>
    <scope>NUCLEOTIDE SEQUENCE</scope>
    <source>
        <strain evidence="3">3924</strain>
    </source>
</reference>
<feature type="transmembrane region" description="Helical" evidence="2">
    <location>
        <begin position="33"/>
        <end position="50"/>
    </location>
</feature>
<evidence type="ECO:0000256" key="2">
    <source>
        <dbReference type="SAM" id="Phobius"/>
    </source>
</evidence>
<sequence>MANKKNQTKDELENVQEALTRSEAFIETYRKPLLITLAAIVVVVVAIVLFRSSYLAPREIEAADKMVAPVDYFERDSFALALNGDGVNDGFIAIIDSYGITKTADLAAFYAGVCCYKLGQYEEAVEYLGRFDANTVNAKPVAIGLAGDCYSSMGDYANAVKYYERAASFDNGFTAPIYLKKAGIHYEELGDFAKAEQAYTKIKETYFDSPAAMDIDKYIERAKAKR</sequence>
<dbReference type="Proteomes" id="UP000712007">
    <property type="component" value="Unassembled WGS sequence"/>
</dbReference>
<dbReference type="PROSITE" id="PS50005">
    <property type="entry name" value="TPR"/>
    <property type="match status" value="1"/>
</dbReference>
<dbReference type="SMART" id="SM00028">
    <property type="entry name" value="TPR"/>
    <property type="match status" value="2"/>
</dbReference>
<reference evidence="3" key="1">
    <citation type="submission" date="2020-10" db="EMBL/GenBank/DDBJ databases">
        <authorList>
            <person name="Gilroy R."/>
        </authorList>
    </citation>
    <scope>NUCLEOTIDE SEQUENCE</scope>
    <source>
        <strain evidence="3">3924</strain>
    </source>
</reference>
<evidence type="ECO:0000313" key="3">
    <source>
        <dbReference type="EMBL" id="MBO8440643.1"/>
    </source>
</evidence>
<comment type="caution">
    <text evidence="3">The sequence shown here is derived from an EMBL/GenBank/DDBJ whole genome shotgun (WGS) entry which is preliminary data.</text>
</comment>
<keyword evidence="2" id="KW-0812">Transmembrane</keyword>
<protein>
    <submittedName>
        <fullName evidence="3">Tetratricopeptide repeat protein</fullName>
    </submittedName>
</protein>
<evidence type="ECO:0000256" key="1">
    <source>
        <dbReference type="PROSITE-ProRule" id="PRU00339"/>
    </source>
</evidence>
<accession>A0A940DKW1</accession>
<evidence type="ECO:0000313" key="4">
    <source>
        <dbReference type="Proteomes" id="UP000712007"/>
    </source>
</evidence>
<name>A0A940DKW1_9BACT</name>
<keyword evidence="1" id="KW-0802">TPR repeat</keyword>
<feature type="repeat" description="TPR" evidence="1">
    <location>
        <begin position="140"/>
        <end position="173"/>
    </location>
</feature>
<dbReference type="Pfam" id="PF13174">
    <property type="entry name" value="TPR_6"/>
    <property type="match status" value="1"/>
</dbReference>
<dbReference type="EMBL" id="JADIMV010000140">
    <property type="protein sequence ID" value="MBO8440643.1"/>
    <property type="molecule type" value="Genomic_DNA"/>
</dbReference>
<proteinExistence type="predicted"/>
<dbReference type="SUPFAM" id="SSF48452">
    <property type="entry name" value="TPR-like"/>
    <property type="match status" value="1"/>
</dbReference>
<keyword evidence="2" id="KW-1133">Transmembrane helix</keyword>
<dbReference type="InterPro" id="IPR019734">
    <property type="entry name" value="TPR_rpt"/>
</dbReference>
<gene>
    <name evidence="3" type="ORF">IAC51_08350</name>
</gene>
<dbReference type="Gene3D" id="1.25.40.10">
    <property type="entry name" value="Tetratricopeptide repeat domain"/>
    <property type="match status" value="1"/>
</dbReference>